<organism evidence="1">
    <name type="scientific">marine sediment metagenome</name>
    <dbReference type="NCBI Taxonomy" id="412755"/>
    <lineage>
        <taxon>unclassified sequences</taxon>
        <taxon>metagenomes</taxon>
        <taxon>ecological metagenomes</taxon>
    </lineage>
</organism>
<name>A0A0F9VV74_9ZZZZ</name>
<comment type="caution">
    <text evidence="1">The sequence shown here is derived from an EMBL/GenBank/DDBJ whole genome shotgun (WGS) entry which is preliminary data.</text>
</comment>
<reference evidence="1" key="1">
    <citation type="journal article" date="2015" name="Nature">
        <title>Complex archaea that bridge the gap between prokaryotes and eukaryotes.</title>
        <authorList>
            <person name="Spang A."/>
            <person name="Saw J.H."/>
            <person name="Jorgensen S.L."/>
            <person name="Zaremba-Niedzwiedzka K."/>
            <person name="Martijn J."/>
            <person name="Lind A.E."/>
            <person name="van Eijk R."/>
            <person name="Schleper C."/>
            <person name="Guy L."/>
            <person name="Ettema T.J."/>
        </authorList>
    </citation>
    <scope>NUCLEOTIDE SEQUENCE</scope>
</reference>
<protein>
    <submittedName>
        <fullName evidence="1">Uncharacterized protein</fullName>
    </submittedName>
</protein>
<evidence type="ECO:0000313" key="1">
    <source>
        <dbReference type="EMBL" id="KKN69643.1"/>
    </source>
</evidence>
<sequence length="51" mass="6456">MIEIDNDFLMRMDTEAFLYVYHKDVNLTEVSFLDFRKYLYKKYYNKEEDEE</sequence>
<proteinExistence type="predicted"/>
<dbReference type="EMBL" id="LAZR01000422">
    <property type="protein sequence ID" value="KKN69643.1"/>
    <property type="molecule type" value="Genomic_DNA"/>
</dbReference>
<gene>
    <name evidence="1" type="ORF">LCGC14_0439460</name>
</gene>
<dbReference type="AlphaFoldDB" id="A0A0F9VV74"/>
<accession>A0A0F9VV74</accession>